<keyword evidence="5" id="KW-0547">Nucleotide-binding</keyword>
<protein>
    <submittedName>
        <fullName evidence="9">Dipeptide/oligopeptide/nickel ABC transporter ATP-binding protein</fullName>
    </submittedName>
</protein>
<evidence type="ECO:0000256" key="3">
    <source>
        <dbReference type="ARBA" id="ARBA00022448"/>
    </source>
</evidence>
<dbReference type="AlphaFoldDB" id="A0A1E5XSX7"/>
<keyword evidence="10" id="KW-1185">Reference proteome</keyword>
<evidence type="ECO:0000256" key="1">
    <source>
        <dbReference type="ARBA" id="ARBA00004417"/>
    </source>
</evidence>
<dbReference type="NCBIfam" id="TIGR01727">
    <property type="entry name" value="oligo_HPY"/>
    <property type="match status" value="1"/>
</dbReference>
<dbReference type="Pfam" id="PF00005">
    <property type="entry name" value="ABC_tran"/>
    <property type="match status" value="1"/>
</dbReference>
<dbReference type="InterPro" id="IPR013563">
    <property type="entry name" value="Oligopep_ABC_C"/>
</dbReference>
<evidence type="ECO:0000313" key="9">
    <source>
        <dbReference type="EMBL" id="OEO31673.1"/>
    </source>
</evidence>
<evidence type="ECO:0000313" key="10">
    <source>
        <dbReference type="Proteomes" id="UP000095463"/>
    </source>
</evidence>
<dbReference type="SUPFAM" id="SSF52540">
    <property type="entry name" value="P-loop containing nucleoside triphosphate hydrolases"/>
    <property type="match status" value="1"/>
</dbReference>
<name>A0A1E5XSX7_9HYPH</name>
<sequence>MTDGPIISIRGLEVAARSRHGMLRPLRGIDLDLPRAATTGLVGESGCGKSMTARALLNITPSPMRITAGSIVLDDGKTPPVDLAALDPDGAPMRAIRGRRLAMIFQEPMTAFSPVHTIGNQIAEMLLIHEKLGKRAAKERSIEMLELVGMPNPRQHFDAHPFKLSGGMRQRAMIAMALACKPDVLVADEPTTALDVTIQAQILELLQRLQQELGMTVLLITHDLGVVARTTRRVAVMYLGEVVEETTTEALFDAPRHPYTQGLLGSVPRLGSRRGKRERLPAMRGSVPPALAELPGCAFHPRCPKAVAGLCDVVKPRMAEVAPGHRARCLLYPEVLAASVALEAA</sequence>
<dbReference type="GO" id="GO:0005886">
    <property type="term" value="C:plasma membrane"/>
    <property type="evidence" value="ECO:0007669"/>
    <property type="project" value="UniProtKB-SubCell"/>
</dbReference>
<dbReference type="GO" id="GO:0015833">
    <property type="term" value="P:peptide transport"/>
    <property type="evidence" value="ECO:0007669"/>
    <property type="project" value="InterPro"/>
</dbReference>
<dbReference type="EMBL" id="LAJE02000150">
    <property type="protein sequence ID" value="OEO31673.1"/>
    <property type="molecule type" value="Genomic_DNA"/>
</dbReference>
<dbReference type="GO" id="GO:0016887">
    <property type="term" value="F:ATP hydrolysis activity"/>
    <property type="evidence" value="ECO:0007669"/>
    <property type="project" value="InterPro"/>
</dbReference>
<gene>
    <name evidence="9" type="ORF">VW23_015185</name>
</gene>
<evidence type="ECO:0000256" key="6">
    <source>
        <dbReference type="ARBA" id="ARBA00022840"/>
    </source>
</evidence>
<dbReference type="InterPro" id="IPR027417">
    <property type="entry name" value="P-loop_NTPase"/>
</dbReference>
<feature type="domain" description="ABC transporter" evidence="8">
    <location>
        <begin position="9"/>
        <end position="264"/>
    </location>
</feature>
<comment type="caution">
    <text evidence="9">The sequence shown here is derived from an EMBL/GenBank/DDBJ whole genome shotgun (WGS) entry which is preliminary data.</text>
</comment>
<organism evidence="9 10">
    <name type="scientific">Devosia insulae DS-56</name>
    <dbReference type="NCBI Taxonomy" id="1116389"/>
    <lineage>
        <taxon>Bacteria</taxon>
        <taxon>Pseudomonadati</taxon>
        <taxon>Pseudomonadota</taxon>
        <taxon>Alphaproteobacteria</taxon>
        <taxon>Hyphomicrobiales</taxon>
        <taxon>Devosiaceae</taxon>
        <taxon>Devosia</taxon>
    </lineage>
</organism>
<dbReference type="InterPro" id="IPR003593">
    <property type="entry name" value="AAA+_ATPase"/>
</dbReference>
<keyword evidence="7" id="KW-0472">Membrane</keyword>
<proteinExistence type="inferred from homology"/>
<evidence type="ECO:0000256" key="7">
    <source>
        <dbReference type="ARBA" id="ARBA00023136"/>
    </source>
</evidence>
<dbReference type="FunFam" id="3.40.50.300:FF:000016">
    <property type="entry name" value="Oligopeptide ABC transporter ATP-binding component"/>
    <property type="match status" value="1"/>
</dbReference>
<dbReference type="CDD" id="cd03257">
    <property type="entry name" value="ABC_NikE_OppD_transporters"/>
    <property type="match status" value="1"/>
</dbReference>
<dbReference type="InterPro" id="IPR003439">
    <property type="entry name" value="ABC_transporter-like_ATP-bd"/>
</dbReference>
<dbReference type="PANTHER" id="PTHR43297">
    <property type="entry name" value="OLIGOPEPTIDE TRANSPORT ATP-BINDING PROTEIN APPD"/>
    <property type="match status" value="1"/>
</dbReference>
<evidence type="ECO:0000259" key="8">
    <source>
        <dbReference type="PROSITE" id="PS50893"/>
    </source>
</evidence>
<evidence type="ECO:0000256" key="2">
    <source>
        <dbReference type="ARBA" id="ARBA00005417"/>
    </source>
</evidence>
<keyword evidence="3" id="KW-0813">Transport</keyword>
<accession>A0A1E5XSX7</accession>
<keyword evidence="4" id="KW-1003">Cell membrane</keyword>
<dbReference type="InterPro" id="IPR050388">
    <property type="entry name" value="ABC_Ni/Peptide_Import"/>
</dbReference>
<dbReference type="PANTHER" id="PTHR43297:SF2">
    <property type="entry name" value="DIPEPTIDE TRANSPORT ATP-BINDING PROTEIN DPPD"/>
    <property type="match status" value="1"/>
</dbReference>
<dbReference type="Gene3D" id="3.40.50.300">
    <property type="entry name" value="P-loop containing nucleotide triphosphate hydrolases"/>
    <property type="match status" value="1"/>
</dbReference>
<dbReference type="RefSeq" id="WP_069909167.1">
    <property type="nucleotide sequence ID" value="NZ_LAJE02000150.1"/>
</dbReference>
<evidence type="ECO:0000256" key="4">
    <source>
        <dbReference type="ARBA" id="ARBA00022475"/>
    </source>
</evidence>
<dbReference type="Proteomes" id="UP000095463">
    <property type="component" value="Unassembled WGS sequence"/>
</dbReference>
<dbReference type="GO" id="GO:0005524">
    <property type="term" value="F:ATP binding"/>
    <property type="evidence" value="ECO:0007669"/>
    <property type="project" value="UniProtKB-KW"/>
</dbReference>
<evidence type="ECO:0000256" key="5">
    <source>
        <dbReference type="ARBA" id="ARBA00022741"/>
    </source>
</evidence>
<comment type="similarity">
    <text evidence="2">Belongs to the ABC transporter superfamily.</text>
</comment>
<dbReference type="GO" id="GO:0055085">
    <property type="term" value="P:transmembrane transport"/>
    <property type="evidence" value="ECO:0007669"/>
    <property type="project" value="UniProtKB-ARBA"/>
</dbReference>
<dbReference type="InterPro" id="IPR017871">
    <property type="entry name" value="ABC_transporter-like_CS"/>
</dbReference>
<dbReference type="PROSITE" id="PS00211">
    <property type="entry name" value="ABC_TRANSPORTER_1"/>
    <property type="match status" value="1"/>
</dbReference>
<dbReference type="PROSITE" id="PS50893">
    <property type="entry name" value="ABC_TRANSPORTER_2"/>
    <property type="match status" value="1"/>
</dbReference>
<reference evidence="9 10" key="1">
    <citation type="journal article" date="2015" name="Genome Announc.">
        <title>Genome Assemblies of Three Soil-Associated Devosia species: D. insulae, D. limi, and D. soli.</title>
        <authorList>
            <person name="Hassan Y.I."/>
            <person name="Lepp D."/>
            <person name="Zhou T."/>
        </authorList>
    </citation>
    <scope>NUCLEOTIDE SEQUENCE [LARGE SCALE GENOMIC DNA]</scope>
    <source>
        <strain evidence="9 10">DS-56</strain>
    </source>
</reference>
<dbReference type="Pfam" id="PF08352">
    <property type="entry name" value="oligo_HPY"/>
    <property type="match status" value="1"/>
</dbReference>
<keyword evidence="6 9" id="KW-0067">ATP-binding</keyword>
<comment type="subcellular location">
    <subcellularLocation>
        <location evidence="1">Cell inner membrane</location>
        <topology evidence="1">Peripheral membrane protein</topology>
    </subcellularLocation>
</comment>
<dbReference type="SMART" id="SM00382">
    <property type="entry name" value="AAA"/>
    <property type="match status" value="1"/>
</dbReference>